<name>N9V6F7_ENTH1</name>
<protein>
    <submittedName>
        <fullName evidence="2">Uncharacterized protein</fullName>
    </submittedName>
</protein>
<keyword evidence="1" id="KW-0812">Transmembrane</keyword>
<dbReference type="VEuPathDB" id="AmoebaDB:EHI7A_001280"/>
<keyword evidence="1" id="KW-1133">Transmembrane helix</keyword>
<organism evidence="2 3">
    <name type="scientific">Entamoeba histolytica HM-1:IMSS-A</name>
    <dbReference type="NCBI Taxonomy" id="885318"/>
    <lineage>
        <taxon>Eukaryota</taxon>
        <taxon>Amoebozoa</taxon>
        <taxon>Evosea</taxon>
        <taxon>Archamoebae</taxon>
        <taxon>Mastigamoebida</taxon>
        <taxon>Entamoebidae</taxon>
        <taxon>Entamoeba</taxon>
    </lineage>
</organism>
<evidence type="ECO:0000313" key="2">
    <source>
        <dbReference type="EMBL" id="ENY64788.1"/>
    </source>
</evidence>
<dbReference type="EMBL" id="KB823368">
    <property type="protein sequence ID" value="ENY64788.1"/>
    <property type="molecule type" value="Genomic_DNA"/>
</dbReference>
<evidence type="ECO:0000256" key="1">
    <source>
        <dbReference type="SAM" id="Phobius"/>
    </source>
</evidence>
<accession>N9V6F7</accession>
<dbReference type="AlphaFoldDB" id="N9V6F7"/>
<gene>
    <name evidence="2" type="ORF">EHI7A_001280</name>
</gene>
<evidence type="ECO:0000313" key="3">
    <source>
        <dbReference type="Proteomes" id="UP000013105"/>
    </source>
</evidence>
<feature type="non-terminal residue" evidence="2">
    <location>
        <position position="1"/>
    </location>
</feature>
<dbReference type="Proteomes" id="UP000013105">
    <property type="component" value="Unassembled WGS sequence"/>
</dbReference>
<reference evidence="2 3" key="1">
    <citation type="submission" date="2013-04" db="EMBL/GenBank/DDBJ databases">
        <authorList>
            <person name="Hannick L."/>
            <person name="Zafar N."/>
            <person name="Lorenzi H."/>
            <person name="Ali I.A."/>
            <person name="Petri W.P."/>
            <person name="Caler E."/>
        </authorList>
    </citation>
    <scope>NUCLEOTIDE SEQUENCE [LARGE SCALE GENOMIC DNA]</scope>
    <source>
        <strain evidence="2 3">HM-1:IMSS-A</strain>
    </source>
</reference>
<feature type="transmembrane region" description="Helical" evidence="1">
    <location>
        <begin position="21"/>
        <end position="40"/>
    </location>
</feature>
<keyword evidence="1" id="KW-0472">Membrane</keyword>
<sequence>PNNQSLILDSSLLLLLLFKKLLKLILLVFLKTLIYVHFMLKESLLCQKICNLQEELEVKDNKSCVIFNCWKRGFFELV</sequence>
<proteinExistence type="predicted"/>